<feature type="region of interest" description="Disordered" evidence="1">
    <location>
        <begin position="65"/>
        <end position="87"/>
    </location>
</feature>
<evidence type="ECO:0000256" key="1">
    <source>
        <dbReference type="SAM" id="MobiDB-lite"/>
    </source>
</evidence>
<dbReference type="AlphaFoldDB" id="A0A1D6JS23"/>
<name>A0A1D6JS23_MAIZE</name>
<accession>A0A1D6JS23</accession>
<dbReference type="EMBL" id="CM007647">
    <property type="protein sequence ID" value="ONL94719.1"/>
    <property type="molecule type" value="Genomic_DNA"/>
</dbReference>
<sequence length="87" mass="9332">MFIATMKPFCCLLSAAVFGVFACLYGLRADRGLQDLLGPRNRSPPATSLLPFVSGLPLYLHQSEGSEATPLGGEERNCEPCVGEVED</sequence>
<dbReference type="EMBL" id="CM007647">
    <property type="protein sequence ID" value="ONL94714.1"/>
    <property type="molecule type" value="Genomic_DNA"/>
</dbReference>
<organism evidence="2">
    <name type="scientific">Zea mays</name>
    <name type="common">Maize</name>
    <dbReference type="NCBI Taxonomy" id="4577"/>
    <lineage>
        <taxon>Eukaryota</taxon>
        <taxon>Viridiplantae</taxon>
        <taxon>Streptophyta</taxon>
        <taxon>Embryophyta</taxon>
        <taxon>Tracheophyta</taxon>
        <taxon>Spermatophyta</taxon>
        <taxon>Magnoliopsida</taxon>
        <taxon>Liliopsida</taxon>
        <taxon>Poales</taxon>
        <taxon>Poaceae</taxon>
        <taxon>PACMAD clade</taxon>
        <taxon>Panicoideae</taxon>
        <taxon>Andropogonodae</taxon>
        <taxon>Andropogoneae</taxon>
        <taxon>Tripsacinae</taxon>
        <taxon>Zea</taxon>
    </lineage>
</organism>
<gene>
    <name evidence="2" type="ORF">ZEAMMB73_Zm00001d028100</name>
</gene>
<dbReference type="EMBL" id="CM007647">
    <property type="protein sequence ID" value="ONL94715.1"/>
    <property type="molecule type" value="Genomic_DNA"/>
</dbReference>
<reference evidence="2" key="1">
    <citation type="submission" date="2015-12" db="EMBL/GenBank/DDBJ databases">
        <title>Update maize B73 reference genome by single molecule sequencing technologies.</title>
        <authorList>
            <consortium name="Maize Genome Sequencing Project"/>
            <person name="Ware D."/>
        </authorList>
    </citation>
    <scope>NUCLEOTIDE SEQUENCE [LARGE SCALE GENOMIC DNA]</scope>
    <source>
        <tissue evidence="2">Seedling</tissue>
    </source>
</reference>
<dbReference type="EMBL" id="CM007647">
    <property type="protein sequence ID" value="ONL94718.1"/>
    <property type="molecule type" value="Genomic_DNA"/>
</dbReference>
<protein>
    <submittedName>
        <fullName evidence="2">Uncharacterized protein</fullName>
    </submittedName>
</protein>
<dbReference type="ExpressionAtlas" id="A0A1D6JS23">
    <property type="expression patterns" value="baseline"/>
</dbReference>
<dbReference type="PROSITE" id="PS51257">
    <property type="entry name" value="PROKAR_LIPOPROTEIN"/>
    <property type="match status" value="1"/>
</dbReference>
<evidence type="ECO:0000313" key="2">
    <source>
        <dbReference type="EMBL" id="ONL94714.1"/>
    </source>
</evidence>
<dbReference type="PaxDb" id="4577-AC207231.3_FGP001"/>
<proteinExistence type="predicted"/>